<keyword evidence="3" id="KW-0106">Calcium</keyword>
<evidence type="ECO:0000313" key="6">
    <source>
        <dbReference type="Proteomes" id="UP001434883"/>
    </source>
</evidence>
<proteinExistence type="predicted"/>
<dbReference type="Proteomes" id="UP001434883">
    <property type="component" value="Unassembled WGS sequence"/>
</dbReference>
<reference evidence="5 6" key="1">
    <citation type="submission" date="2021-06" db="EMBL/GenBank/DDBJ databases">
        <authorList>
            <person name="Palmer J.M."/>
        </authorList>
    </citation>
    <scope>NUCLEOTIDE SEQUENCE [LARGE SCALE GENOMIC DNA]</scope>
    <source>
        <strain evidence="5 6">XC_2019</strain>
        <tissue evidence="5">Muscle</tissue>
    </source>
</reference>
<accession>A0ABV0Q8A7</accession>
<organism evidence="5 6">
    <name type="scientific">Xenoophorus captivus</name>
    <dbReference type="NCBI Taxonomy" id="1517983"/>
    <lineage>
        <taxon>Eukaryota</taxon>
        <taxon>Metazoa</taxon>
        <taxon>Chordata</taxon>
        <taxon>Craniata</taxon>
        <taxon>Vertebrata</taxon>
        <taxon>Euteleostomi</taxon>
        <taxon>Actinopterygii</taxon>
        <taxon>Neopterygii</taxon>
        <taxon>Teleostei</taxon>
        <taxon>Neoteleostei</taxon>
        <taxon>Acanthomorphata</taxon>
        <taxon>Ovalentaria</taxon>
        <taxon>Atherinomorphae</taxon>
        <taxon>Cyprinodontiformes</taxon>
        <taxon>Goodeidae</taxon>
        <taxon>Xenoophorus</taxon>
    </lineage>
</organism>
<evidence type="ECO:0000256" key="1">
    <source>
        <dbReference type="ARBA" id="ARBA00022729"/>
    </source>
</evidence>
<evidence type="ECO:0000256" key="2">
    <source>
        <dbReference type="ARBA" id="ARBA00022737"/>
    </source>
</evidence>
<protein>
    <recommendedName>
        <fullName evidence="4">Calx-beta domain-containing protein</fullName>
    </recommendedName>
</protein>
<keyword evidence="1" id="KW-0732">Signal</keyword>
<dbReference type="Gene3D" id="2.60.40.2030">
    <property type="match status" value="1"/>
</dbReference>
<keyword evidence="6" id="KW-1185">Reference proteome</keyword>
<feature type="non-terminal residue" evidence="5">
    <location>
        <position position="1"/>
    </location>
</feature>
<evidence type="ECO:0000259" key="4">
    <source>
        <dbReference type="Pfam" id="PF03160"/>
    </source>
</evidence>
<dbReference type="EMBL" id="JAHRIN010001241">
    <property type="protein sequence ID" value="MEQ2191772.1"/>
    <property type="molecule type" value="Genomic_DNA"/>
</dbReference>
<name>A0ABV0Q8A7_9TELE</name>
<dbReference type="InterPro" id="IPR038081">
    <property type="entry name" value="CalX-like_sf"/>
</dbReference>
<sequence>QTLQVRIIDDEEYEKHENFFIVLEEPRWLKRGISGEPIWILLDLLLFIGNSNFETK</sequence>
<feature type="domain" description="Calx-beta" evidence="4">
    <location>
        <begin position="1"/>
        <end position="31"/>
    </location>
</feature>
<evidence type="ECO:0000256" key="3">
    <source>
        <dbReference type="ARBA" id="ARBA00022837"/>
    </source>
</evidence>
<comment type="caution">
    <text evidence="5">The sequence shown here is derived from an EMBL/GenBank/DDBJ whole genome shotgun (WGS) entry which is preliminary data.</text>
</comment>
<dbReference type="SUPFAM" id="SSF141072">
    <property type="entry name" value="CalX-like"/>
    <property type="match status" value="1"/>
</dbReference>
<evidence type="ECO:0000313" key="5">
    <source>
        <dbReference type="EMBL" id="MEQ2191772.1"/>
    </source>
</evidence>
<gene>
    <name evidence="5" type="ORF">XENOCAPTIV_002410</name>
</gene>
<dbReference type="Pfam" id="PF03160">
    <property type="entry name" value="Calx-beta"/>
    <property type="match status" value="1"/>
</dbReference>
<keyword evidence="2" id="KW-0677">Repeat</keyword>
<dbReference type="InterPro" id="IPR003644">
    <property type="entry name" value="Calx_beta"/>
</dbReference>